<reference evidence="6 7" key="1">
    <citation type="submission" date="2015-09" db="EMBL/GenBank/DDBJ databases">
        <title>Identification and resolution of microdiversity through metagenomic sequencing of parallel consortia.</title>
        <authorList>
            <person name="Nelson W.C."/>
            <person name="Romine M.F."/>
            <person name="Lindemann S.R."/>
        </authorList>
    </citation>
    <scope>NUCLEOTIDE SEQUENCE [LARGE SCALE GENOMIC DNA]</scope>
    <source>
        <strain evidence="6">Ana</strain>
    </source>
</reference>
<evidence type="ECO:0000313" key="6">
    <source>
        <dbReference type="EMBL" id="KPQ37748.1"/>
    </source>
</evidence>
<dbReference type="Proteomes" id="UP000050465">
    <property type="component" value="Unassembled WGS sequence"/>
</dbReference>
<keyword evidence="3" id="KW-0175">Coiled coil</keyword>
<organism evidence="6 7">
    <name type="scientific">Phormidesmis priestleyi Ana</name>
    <dbReference type="NCBI Taxonomy" id="1666911"/>
    <lineage>
        <taxon>Bacteria</taxon>
        <taxon>Bacillati</taxon>
        <taxon>Cyanobacteriota</taxon>
        <taxon>Cyanophyceae</taxon>
        <taxon>Leptolyngbyales</taxon>
        <taxon>Leptolyngbyaceae</taxon>
        <taxon>Phormidesmis</taxon>
    </lineage>
</organism>
<dbReference type="PANTHER" id="PTHR30563">
    <property type="entry name" value="DNA RECOMBINATION PROTEIN RMUC"/>
    <property type="match status" value="1"/>
</dbReference>
<comment type="caution">
    <text evidence="6">The sequence shown here is derived from an EMBL/GenBank/DDBJ whole genome shotgun (WGS) entry which is preliminary data.</text>
</comment>
<comment type="function">
    <text evidence="1">Involved in DNA recombination.</text>
</comment>
<dbReference type="AlphaFoldDB" id="A0A0P7Z489"/>
<evidence type="ECO:0000256" key="1">
    <source>
        <dbReference type="ARBA" id="ARBA00003416"/>
    </source>
</evidence>
<name>A0A0P7Z489_9CYAN</name>
<protein>
    <submittedName>
        <fullName evidence="6">DNA recombination protein RmuC</fullName>
    </submittedName>
</protein>
<evidence type="ECO:0000256" key="3">
    <source>
        <dbReference type="ARBA" id="ARBA00023054"/>
    </source>
</evidence>
<keyword evidence="4" id="KW-0233">DNA recombination</keyword>
<comment type="similarity">
    <text evidence="2">Belongs to the RmuC family.</text>
</comment>
<evidence type="ECO:0000256" key="2">
    <source>
        <dbReference type="ARBA" id="ARBA00009840"/>
    </source>
</evidence>
<dbReference type="Pfam" id="PF02646">
    <property type="entry name" value="RmuC"/>
    <property type="match status" value="1"/>
</dbReference>
<feature type="region of interest" description="Disordered" evidence="5">
    <location>
        <begin position="466"/>
        <end position="486"/>
    </location>
</feature>
<evidence type="ECO:0000256" key="5">
    <source>
        <dbReference type="SAM" id="MobiDB-lite"/>
    </source>
</evidence>
<dbReference type="EMBL" id="LJZR01000001">
    <property type="protein sequence ID" value="KPQ37748.1"/>
    <property type="molecule type" value="Genomic_DNA"/>
</dbReference>
<gene>
    <name evidence="6" type="primary">rmuC</name>
    <name evidence="6" type="ORF">HLUCCA11_01445</name>
</gene>
<dbReference type="GO" id="GO:0006310">
    <property type="term" value="P:DNA recombination"/>
    <property type="evidence" value="ECO:0007669"/>
    <property type="project" value="UniProtKB-KW"/>
</dbReference>
<dbReference type="PATRIC" id="fig|1666911.3.peg.2692"/>
<feature type="compositionally biased region" description="Acidic residues" evidence="5">
    <location>
        <begin position="466"/>
        <end position="476"/>
    </location>
</feature>
<dbReference type="InterPro" id="IPR003798">
    <property type="entry name" value="DNA_recombination_RmuC"/>
</dbReference>
<sequence>MQFLLSFLGGGVLGLAIAWFILSAKTQAWRERAKNDLVADRASMVEQLRGKDERIEALKQDLGDRDHLIETHQNRITQEATARATAEARLREVQQQAHEKLSLVTTAQQQAQQQLADMFKALSSEALQANNQSFLALANAQFSEFQTAAQGDLALKQQAVEAVVQPLHTSLSKVEAFLQTIEGQRMSAYAQLTEQISALATSQVQLQAETANLAKALRSPTVRGRWGEIQLKRVVEIAGMSEHCDFTQQVTQVAGLRPDMLVQLPGARQIVVDAKAPLTSYLASLEAIDERDRLNKLRDHAKQVKRHLSQLSQKAYWDQFQPTPEFVVLFLPGEIFFSAALEQDPTLIEAGIEQRVILATPTTLIALLKAVAYGWQQEKVTENAQEISNLGKELYDRVRTFAGHMQKMRKGLDTTVDNFNKAVGSLEGRVLVSARKLQELGAAGGDDIESVQGIEKLPRRLQLALEDNEANNEANDELLTHDPENA</sequence>
<dbReference type="PANTHER" id="PTHR30563:SF0">
    <property type="entry name" value="DNA RECOMBINATION PROTEIN RMUC"/>
    <property type="match status" value="1"/>
</dbReference>
<evidence type="ECO:0000313" key="7">
    <source>
        <dbReference type="Proteomes" id="UP000050465"/>
    </source>
</evidence>
<proteinExistence type="inferred from homology"/>
<evidence type="ECO:0000256" key="4">
    <source>
        <dbReference type="ARBA" id="ARBA00023172"/>
    </source>
</evidence>
<accession>A0A0P7Z489</accession>
<dbReference type="STRING" id="1666911.HLUCCA11_01445"/>